<proteinExistence type="predicted"/>
<protein>
    <submittedName>
        <fullName evidence="1">Uncharacterized protein</fullName>
    </submittedName>
</protein>
<dbReference type="GeneID" id="15011089"/>
<dbReference type="EMBL" id="HQ633071">
    <property type="protein sequence ID" value="AGH31684.1"/>
    <property type="molecule type" value="Genomic_DNA"/>
</dbReference>
<reference evidence="1 2" key="1">
    <citation type="submission" date="2010-10" db="EMBL/GenBank/DDBJ databases">
        <title>The Genome Sequence of Synechococcus phage S-SKS1.</title>
        <authorList>
            <consortium name="The Broad Institute Genome Sequencing Platform"/>
            <person name="Henn M.R."/>
            <person name="Clokie M."/>
            <person name="Levin J."/>
            <person name="Malboeuf C."/>
            <person name="Casali M."/>
            <person name="Russ C."/>
            <person name="Lennon N."/>
            <person name="Chapman S.B."/>
            <person name="Erlich R."/>
            <person name="Young S.K."/>
            <person name="Yandava C."/>
            <person name="Zeng Q."/>
            <person name="Alvarado L."/>
            <person name="Anderson S."/>
            <person name="Berlin A."/>
            <person name="Chen Z."/>
            <person name="Freedman E."/>
            <person name="Gellesch M."/>
            <person name="Goldberg J."/>
            <person name="Green L."/>
            <person name="Griggs A."/>
            <person name="Gujja S."/>
            <person name="Heilman E.R."/>
            <person name="Heiman D."/>
            <person name="Hollinger A."/>
            <person name="Howarth C."/>
            <person name="Larson L."/>
            <person name="Mehta T."/>
            <person name="Pearson M."/>
            <person name="Roberts A."/>
            <person name="Ryan E."/>
            <person name="Saif S."/>
            <person name="Shea T."/>
            <person name="Shenoy N."/>
            <person name="Sisk P."/>
            <person name="Stolte C."/>
            <person name="Sykes S."/>
            <person name="White J."/>
            <person name="Haas B."/>
            <person name="Nusbaum C."/>
            <person name="Birren B."/>
        </authorList>
    </citation>
    <scope>NUCLEOTIDE SEQUENCE [LARGE SCALE GENOMIC DNA]</scope>
</reference>
<evidence type="ECO:0000313" key="2">
    <source>
        <dbReference type="Proteomes" id="UP000201252"/>
    </source>
</evidence>
<dbReference type="RefSeq" id="YP_007674536.1">
    <property type="nucleotide sequence ID" value="NC_020851.1"/>
</dbReference>
<keyword evidence="2" id="KW-1185">Reference proteome</keyword>
<evidence type="ECO:0000313" key="1">
    <source>
        <dbReference type="EMBL" id="AGH31684.1"/>
    </source>
</evidence>
<dbReference type="Proteomes" id="UP000201252">
    <property type="component" value="Segment"/>
</dbReference>
<sequence length="50" mass="6006">MPIWNCYGYDNKKEMHDVLSYMRETAAEAYARCKELHPNFEIITVKLRPE</sequence>
<accession>M4QTH1</accession>
<name>M4QTH1_9CAUD</name>
<dbReference type="KEGG" id="vg:15011089"/>
<organism evidence="1 2">
    <name type="scientific">Synechococcus phage S-SKS1</name>
    <dbReference type="NCBI Taxonomy" id="754042"/>
    <lineage>
        <taxon>Viruses</taxon>
        <taxon>Duplodnaviria</taxon>
        <taxon>Heunggongvirae</taxon>
        <taxon>Uroviricota</taxon>
        <taxon>Caudoviricetes</taxon>
        <taxon>Llyrvirus</taxon>
        <taxon>Llyrvirus SSKS1</taxon>
    </lineage>
</organism>
<gene>
    <name evidence="1" type="ORF">SWZG_00178</name>
</gene>